<dbReference type="Pfam" id="PF00316">
    <property type="entry name" value="FBPase"/>
    <property type="match status" value="1"/>
</dbReference>
<dbReference type="GO" id="GO:0006094">
    <property type="term" value="P:gluconeogenesis"/>
    <property type="evidence" value="ECO:0007669"/>
    <property type="project" value="TreeGrafter"/>
</dbReference>
<evidence type="ECO:0000256" key="2">
    <source>
        <dbReference type="ARBA" id="ARBA00001946"/>
    </source>
</evidence>
<keyword evidence="8 11" id="KW-0378">Hydrolase</keyword>
<feature type="domain" description="Fructose-1-6-bisphosphatase class I N-terminal" evidence="12">
    <location>
        <begin position="6"/>
        <end position="159"/>
    </location>
</feature>
<dbReference type="GO" id="GO:0005737">
    <property type="term" value="C:cytoplasm"/>
    <property type="evidence" value="ECO:0007669"/>
    <property type="project" value="TreeGrafter"/>
</dbReference>
<dbReference type="PANTHER" id="PTHR11556">
    <property type="entry name" value="FRUCTOSE-1,6-BISPHOSPHATASE-RELATED"/>
    <property type="match status" value="1"/>
</dbReference>
<comment type="cofactor">
    <cofactor evidence="2">
        <name>Mg(2+)</name>
        <dbReference type="ChEBI" id="CHEBI:18420"/>
    </cofactor>
</comment>
<evidence type="ECO:0000259" key="12">
    <source>
        <dbReference type="Pfam" id="PF00316"/>
    </source>
</evidence>
<dbReference type="EC" id="3.1.3.11" evidence="5"/>
<dbReference type="InterPro" id="IPR044015">
    <property type="entry name" value="FBPase_C_dom"/>
</dbReference>
<evidence type="ECO:0000256" key="6">
    <source>
        <dbReference type="ARBA" id="ARBA00022490"/>
    </source>
</evidence>
<evidence type="ECO:0000256" key="8">
    <source>
        <dbReference type="ARBA" id="ARBA00022801"/>
    </source>
</evidence>
<dbReference type="GO" id="GO:0005986">
    <property type="term" value="P:sucrose biosynthetic process"/>
    <property type="evidence" value="ECO:0007669"/>
    <property type="project" value="TreeGrafter"/>
</dbReference>
<dbReference type="InterPro" id="IPR028343">
    <property type="entry name" value="FBPtase"/>
</dbReference>
<organism evidence="14">
    <name type="scientific">Diplonema papillatum</name>
    <dbReference type="NCBI Taxonomy" id="91374"/>
    <lineage>
        <taxon>Eukaryota</taxon>
        <taxon>Discoba</taxon>
        <taxon>Euglenozoa</taxon>
        <taxon>Diplonemea</taxon>
        <taxon>Diplonemidae</taxon>
        <taxon>Diplonema</taxon>
    </lineage>
</organism>
<evidence type="ECO:0000259" key="13">
    <source>
        <dbReference type="Pfam" id="PF18913"/>
    </source>
</evidence>
<dbReference type="HAMAP" id="MF_01855">
    <property type="entry name" value="FBPase_class1"/>
    <property type="match status" value="1"/>
</dbReference>
<protein>
    <recommendedName>
        <fullName evidence="5">fructose-bisphosphatase</fullName>
        <ecNumber evidence="5">3.1.3.11</ecNumber>
    </recommendedName>
</protein>
<keyword evidence="7" id="KW-0479">Metal-binding</keyword>
<feature type="domain" description="Fructose-1-6-bisphosphatase class 1 C-terminal" evidence="13">
    <location>
        <begin position="165"/>
        <end position="263"/>
    </location>
</feature>
<dbReference type="InterPro" id="IPR000146">
    <property type="entry name" value="FBPase_class-1"/>
</dbReference>
<dbReference type="GO" id="GO:0006000">
    <property type="term" value="P:fructose metabolic process"/>
    <property type="evidence" value="ECO:0007669"/>
    <property type="project" value="TreeGrafter"/>
</dbReference>
<accession>A0A0B6VU02</accession>
<dbReference type="GO" id="GO:0042132">
    <property type="term" value="F:fructose 1,6-bisphosphate 1-phosphatase activity"/>
    <property type="evidence" value="ECO:0007669"/>
    <property type="project" value="UniProtKB-EC"/>
</dbReference>
<dbReference type="PRINTS" id="PR00115">
    <property type="entry name" value="F16BPHPHTASE"/>
</dbReference>
<evidence type="ECO:0000256" key="5">
    <source>
        <dbReference type="ARBA" id="ARBA00013093"/>
    </source>
</evidence>
<dbReference type="GO" id="GO:0030388">
    <property type="term" value="P:fructose 1,6-bisphosphate metabolic process"/>
    <property type="evidence" value="ECO:0007669"/>
    <property type="project" value="TreeGrafter"/>
</dbReference>
<proteinExistence type="evidence at transcript level"/>
<dbReference type="GO" id="GO:0046872">
    <property type="term" value="F:metal ion binding"/>
    <property type="evidence" value="ECO:0007669"/>
    <property type="project" value="UniProtKB-KW"/>
</dbReference>
<dbReference type="PIRSF" id="PIRSF000904">
    <property type="entry name" value="FBPtase_SBPase"/>
    <property type="match status" value="1"/>
</dbReference>
<dbReference type="InterPro" id="IPR020548">
    <property type="entry name" value="Fructose_bisphosphatase_AS"/>
</dbReference>
<evidence type="ECO:0000256" key="10">
    <source>
        <dbReference type="ARBA" id="ARBA00023277"/>
    </source>
</evidence>
<comment type="pathway">
    <text evidence="3">Carbohydrate biosynthesis; Calvin cycle.</text>
</comment>
<name>A0A0B6VU02_9EUGL</name>
<dbReference type="GO" id="GO:0006002">
    <property type="term" value="P:fructose 6-phosphate metabolic process"/>
    <property type="evidence" value="ECO:0007669"/>
    <property type="project" value="TreeGrafter"/>
</dbReference>
<dbReference type="Gene3D" id="3.30.540.10">
    <property type="entry name" value="Fructose-1,6-Bisphosphatase, subunit A, domain 1"/>
    <property type="match status" value="1"/>
</dbReference>
<comment type="catalytic activity">
    <reaction evidence="1">
        <text>beta-D-fructose 1,6-bisphosphate + H2O = beta-D-fructose 6-phosphate + phosphate</text>
        <dbReference type="Rhea" id="RHEA:11064"/>
        <dbReference type="ChEBI" id="CHEBI:15377"/>
        <dbReference type="ChEBI" id="CHEBI:32966"/>
        <dbReference type="ChEBI" id="CHEBI:43474"/>
        <dbReference type="ChEBI" id="CHEBI:57634"/>
        <dbReference type="EC" id="3.1.3.11"/>
    </reaction>
</comment>
<evidence type="ECO:0000256" key="1">
    <source>
        <dbReference type="ARBA" id="ARBA00001273"/>
    </source>
</evidence>
<dbReference type="InterPro" id="IPR033391">
    <property type="entry name" value="FBPase_N"/>
</dbReference>
<keyword evidence="9" id="KW-0460">Magnesium</keyword>
<keyword evidence="6" id="KW-0963">Cytoplasm</keyword>
<dbReference type="Pfam" id="PF18913">
    <property type="entry name" value="FBPase_C"/>
    <property type="match status" value="1"/>
</dbReference>
<evidence type="ECO:0000313" key="14">
    <source>
        <dbReference type="EMBL" id="BAQ25447.1"/>
    </source>
</evidence>
<evidence type="ECO:0000256" key="7">
    <source>
        <dbReference type="ARBA" id="ARBA00022723"/>
    </source>
</evidence>
<evidence type="ECO:0000256" key="9">
    <source>
        <dbReference type="ARBA" id="ARBA00022842"/>
    </source>
</evidence>
<dbReference type="PANTHER" id="PTHR11556:SF35">
    <property type="entry name" value="SEDOHEPTULOSE-1,7-BISPHOSPHATASE, CHLOROPLASTIC"/>
    <property type="match status" value="1"/>
</dbReference>
<dbReference type="PROSITE" id="PS00124">
    <property type="entry name" value="FBPASE"/>
    <property type="match status" value="1"/>
</dbReference>
<dbReference type="OrthoDB" id="10256725at2759"/>
<evidence type="ECO:0000256" key="11">
    <source>
        <dbReference type="RuleBase" id="RU000508"/>
    </source>
</evidence>
<evidence type="ECO:0000256" key="3">
    <source>
        <dbReference type="ARBA" id="ARBA00005215"/>
    </source>
</evidence>
<dbReference type="AlphaFoldDB" id="A0A0B6VU02"/>
<sequence>MKETVLALQDAVREIAHLMRVGSIAEDFGEKHGKQNESGDHQETVDVAADLAVSKRLMNCSEVHAFASEEREAITVTEGGKYLVAYDPLDGSQNIAVNITTGLIFGIFSCSSKLPADGRSIIGAGYALFGAATQFVLATEESGVTIFTLDPTSKEFKVTSARHRIPQRGKVYACNEGLHSKWVEQRSKRWAETMRGRSVRWMACMVSDAHRILLNGGGFLLPADRSNTKGKLRLLYEAYPMAYVFECAGGHATDEHNTCILDLPFPPASPAKVLHMKVPVFLAGPYEAELYAKL</sequence>
<comment type="similarity">
    <text evidence="4 11">Belongs to the FBPase class 1 family.</text>
</comment>
<keyword evidence="10 11" id="KW-0119">Carbohydrate metabolism</keyword>
<evidence type="ECO:0000256" key="4">
    <source>
        <dbReference type="ARBA" id="ARBA00010941"/>
    </source>
</evidence>
<reference evidence="14" key="1">
    <citation type="submission" date="2014-06" db="EMBL/GenBank/DDBJ databases">
        <title>Gluconeogenic compartmentalization in Diplonema papillatum.</title>
        <authorList>
            <person name="Nara T."/>
        </authorList>
    </citation>
    <scope>NUCLEOTIDE SEQUENCE</scope>
    <source>
        <strain evidence="14">ATCC 50162</strain>
    </source>
</reference>
<dbReference type="PIRSF" id="PIRSF500210">
    <property type="entry name" value="FBPtase"/>
    <property type="match status" value="1"/>
</dbReference>
<dbReference type="SUPFAM" id="SSF56655">
    <property type="entry name" value="Carbohydrate phosphatase"/>
    <property type="match status" value="1"/>
</dbReference>
<dbReference type="EMBL" id="AB970490">
    <property type="protein sequence ID" value="BAQ25447.1"/>
    <property type="molecule type" value="mRNA"/>
</dbReference>
<dbReference type="Gene3D" id="3.40.190.80">
    <property type="match status" value="1"/>
</dbReference>